<dbReference type="EMBL" id="SRJC01000001">
    <property type="protein sequence ID" value="TGB03774.1"/>
    <property type="molecule type" value="Genomic_DNA"/>
</dbReference>
<sequence length="60" mass="6810">MERDDSLAYATIALKELGYGQREIEAITNKMLEVVDKMPENKAESEADKILFDHPPKKGM</sequence>
<dbReference type="Proteomes" id="UP000297982">
    <property type="component" value="Unassembled WGS sequence"/>
</dbReference>
<dbReference type="AlphaFoldDB" id="A0A4Z0H1L0"/>
<dbReference type="RefSeq" id="WP_135326485.1">
    <property type="nucleotide sequence ID" value="NZ_SRJC01000001.1"/>
</dbReference>
<keyword evidence="3" id="KW-1185">Reference proteome</keyword>
<protein>
    <submittedName>
        <fullName evidence="2">Uncharacterized protein</fullName>
    </submittedName>
</protein>
<feature type="region of interest" description="Disordered" evidence="1">
    <location>
        <begin position="40"/>
        <end position="60"/>
    </location>
</feature>
<evidence type="ECO:0000313" key="2">
    <source>
        <dbReference type="EMBL" id="TGB03774.1"/>
    </source>
</evidence>
<gene>
    <name evidence="2" type="ORF">E4663_01850</name>
</gene>
<proteinExistence type="predicted"/>
<organism evidence="2 3">
    <name type="scientific">Halobacillus salinus</name>
    <dbReference type="NCBI Taxonomy" id="192814"/>
    <lineage>
        <taxon>Bacteria</taxon>
        <taxon>Bacillati</taxon>
        <taxon>Bacillota</taxon>
        <taxon>Bacilli</taxon>
        <taxon>Bacillales</taxon>
        <taxon>Bacillaceae</taxon>
        <taxon>Halobacillus</taxon>
    </lineage>
</organism>
<evidence type="ECO:0000256" key="1">
    <source>
        <dbReference type="SAM" id="MobiDB-lite"/>
    </source>
</evidence>
<evidence type="ECO:0000313" key="3">
    <source>
        <dbReference type="Proteomes" id="UP000297982"/>
    </source>
</evidence>
<accession>A0A4Z0H1L0</accession>
<name>A0A4Z0H1L0_9BACI</name>
<reference evidence="2 3" key="1">
    <citation type="journal article" date="2003" name="Int. J. Syst. Evol. Microbiol.">
        <title>Halobacillus salinus sp. nov., isolated from a salt lake on the coast of the East Sea in Korea.</title>
        <authorList>
            <person name="Yoon J.H."/>
            <person name="Kang K.H."/>
            <person name="Park Y.H."/>
        </authorList>
    </citation>
    <scope>NUCLEOTIDE SEQUENCE [LARGE SCALE GENOMIC DNA]</scope>
    <source>
        <strain evidence="2 3">HSL-3</strain>
    </source>
</reference>
<comment type="caution">
    <text evidence="2">The sequence shown here is derived from an EMBL/GenBank/DDBJ whole genome shotgun (WGS) entry which is preliminary data.</text>
</comment>
<dbReference type="STRING" id="192814.GCA_900166575_00664"/>